<sequence>MFNNDSFPPTSASQHSGTTTPIDDNTRLLRPHSRTNVSLLNQHRLKESSPLTIQRKPLNSRPVLVSVPSNHSLRSVKSFNEAFGGVLVTPSTQSQNPQSLISNRNTTQINYGTNNDDVSLAVLEWSAPRQWHWKSYVLYYLPMLSWIPKYDAHTKLLGDALAGCSLASFQIPLVMSLATGLANLPPIQGGVSSIVVASFTYAILGTVPVLVVGPSPSVAMIYGQLFESLHHDPKYFDVPRWQISAASSLIMGILLIVGGMFRLGFLDNVLSRSLLKGFVAAMGFIMIVSQIALELGIPQDPAFHPVSTWDKIVFVATHYSKLHALTTTILVITLILVLTARLLKLRLITKYRFVVYFPELLLMVIISTILSVRLNWESEGVAIVGNLVSKADVTTTTKSQSMWVNPFSIPLPLFKRVFSTAFLLTILGYFDHTTASKSLGAKYNYTVLSNRELIALGSTNAIIGLLGGLPSFGVFGRSKINIIAGASSPISTVIMGFVTIIAIKYWLPYLYYLPMCVLSLSTTIVGLAVLEEIPHDLKFFIDIGAYEEIITFAGICLLTIFWSLEAGVTVGVLMTIFRLIKHSSNSRIHVLGRVPHTTNVFRNADELIEESFHHFNQGTEPLTLGWISRNNSSSDLPSLVSRIQEGEVNNSMNTPGSPEMGSLVTTVEEIEGVLIVKIPEPLNFANSGDLRSKLARLEKYGTLLVHPLQPSTNSPIHCVIFDCKGMTSIDAIAIQTLYEIVQRYDEEGIVVCFTRISLDYHIRDQLARSGLIQLVNKNFARYWKTVNTAQLESPVSLATGLGEGFFMSIEDTLAATNLKQC</sequence>
<evidence type="ECO:0000256" key="1">
    <source>
        <dbReference type="ARBA" id="ARBA00004141"/>
    </source>
</evidence>
<dbReference type="InterPro" id="IPR036513">
    <property type="entry name" value="STAS_dom_sf"/>
</dbReference>
<keyword evidence="4 6" id="KW-0472">Membrane</keyword>
<dbReference type="PROSITE" id="PS50801">
    <property type="entry name" value="STAS"/>
    <property type="match status" value="1"/>
</dbReference>
<evidence type="ECO:0000313" key="9">
    <source>
        <dbReference type="Proteomes" id="UP000790833"/>
    </source>
</evidence>
<reference evidence="8" key="1">
    <citation type="submission" date="2021-03" db="EMBL/GenBank/DDBJ databases">
        <authorList>
            <person name="Palmer J.M."/>
        </authorList>
    </citation>
    <scope>NUCLEOTIDE SEQUENCE</scope>
    <source>
        <strain evidence="8">ARV_011</strain>
    </source>
</reference>
<accession>A0A9P7VDU7</accession>
<evidence type="ECO:0000256" key="4">
    <source>
        <dbReference type="ARBA" id="ARBA00023136"/>
    </source>
</evidence>
<comment type="caution">
    <text evidence="8">The sequence shown here is derived from an EMBL/GenBank/DDBJ whole genome shotgun (WGS) entry which is preliminary data.</text>
</comment>
<name>A0A9P7VDU7_9ASCO</name>
<dbReference type="RefSeq" id="XP_043051397.1">
    <property type="nucleotide sequence ID" value="XM_043193009.1"/>
</dbReference>
<keyword evidence="3 6" id="KW-1133">Transmembrane helix</keyword>
<evidence type="ECO:0000256" key="3">
    <source>
        <dbReference type="ARBA" id="ARBA00022989"/>
    </source>
</evidence>
<feature type="transmembrane region" description="Helical" evidence="6">
    <location>
        <begin position="453"/>
        <end position="476"/>
    </location>
</feature>
<evidence type="ECO:0000256" key="6">
    <source>
        <dbReference type="SAM" id="Phobius"/>
    </source>
</evidence>
<feature type="region of interest" description="Disordered" evidence="5">
    <location>
        <begin position="1"/>
        <end position="30"/>
    </location>
</feature>
<keyword evidence="9" id="KW-1185">Reference proteome</keyword>
<protein>
    <recommendedName>
        <fullName evidence="7">STAS domain-containing protein</fullName>
    </recommendedName>
</protein>
<feature type="transmembrane region" description="Helical" evidence="6">
    <location>
        <begin position="549"/>
        <end position="577"/>
    </location>
</feature>
<dbReference type="InterPro" id="IPR001902">
    <property type="entry name" value="SLC26A/SulP_fam"/>
</dbReference>
<dbReference type="CDD" id="cd07042">
    <property type="entry name" value="STAS_SulP_like_sulfate_transporter"/>
    <property type="match status" value="1"/>
</dbReference>
<comment type="subcellular location">
    <subcellularLocation>
        <location evidence="1">Membrane</location>
        <topology evidence="1">Multi-pass membrane protein</topology>
    </subcellularLocation>
</comment>
<dbReference type="GeneID" id="66115611"/>
<feature type="transmembrane region" description="Helical" evidence="6">
    <location>
        <begin position="194"/>
        <end position="221"/>
    </location>
</feature>
<gene>
    <name evidence="8" type="ORF">KQ657_002237</name>
</gene>
<feature type="transmembrane region" description="Helical" evidence="6">
    <location>
        <begin position="355"/>
        <end position="376"/>
    </location>
</feature>
<evidence type="ECO:0000256" key="5">
    <source>
        <dbReference type="SAM" id="MobiDB-lite"/>
    </source>
</evidence>
<evidence type="ECO:0000256" key="2">
    <source>
        <dbReference type="ARBA" id="ARBA00022692"/>
    </source>
</evidence>
<feature type="transmembrane region" description="Helical" evidence="6">
    <location>
        <begin position="273"/>
        <end position="293"/>
    </location>
</feature>
<dbReference type="EMBL" id="JAHMUF010000002">
    <property type="protein sequence ID" value="KAG7195852.1"/>
    <property type="molecule type" value="Genomic_DNA"/>
</dbReference>
<feature type="transmembrane region" description="Helical" evidence="6">
    <location>
        <begin position="241"/>
        <end position="261"/>
    </location>
</feature>
<dbReference type="OrthoDB" id="427213at2759"/>
<dbReference type="GO" id="GO:0016020">
    <property type="term" value="C:membrane"/>
    <property type="evidence" value="ECO:0007669"/>
    <property type="project" value="UniProtKB-SubCell"/>
</dbReference>
<dbReference type="Pfam" id="PF01740">
    <property type="entry name" value="STAS"/>
    <property type="match status" value="1"/>
</dbReference>
<feature type="transmembrane region" description="Helical" evidence="6">
    <location>
        <begin position="482"/>
        <end position="503"/>
    </location>
</feature>
<dbReference type="GO" id="GO:0055085">
    <property type="term" value="P:transmembrane transport"/>
    <property type="evidence" value="ECO:0007669"/>
    <property type="project" value="InterPro"/>
</dbReference>
<feature type="domain" description="STAS" evidence="7">
    <location>
        <begin position="663"/>
        <end position="793"/>
    </location>
</feature>
<dbReference type="InterPro" id="IPR002645">
    <property type="entry name" value="STAS_dom"/>
</dbReference>
<dbReference type="Proteomes" id="UP000790833">
    <property type="component" value="Unassembled WGS sequence"/>
</dbReference>
<dbReference type="Gene3D" id="3.30.750.24">
    <property type="entry name" value="STAS domain"/>
    <property type="match status" value="1"/>
</dbReference>
<organism evidence="8 9">
    <name type="scientific">Scheffersomyces spartinae</name>
    <dbReference type="NCBI Taxonomy" id="45513"/>
    <lineage>
        <taxon>Eukaryota</taxon>
        <taxon>Fungi</taxon>
        <taxon>Dikarya</taxon>
        <taxon>Ascomycota</taxon>
        <taxon>Saccharomycotina</taxon>
        <taxon>Pichiomycetes</taxon>
        <taxon>Debaryomycetaceae</taxon>
        <taxon>Scheffersomyces</taxon>
    </lineage>
</organism>
<evidence type="ECO:0000313" key="8">
    <source>
        <dbReference type="EMBL" id="KAG7195852.1"/>
    </source>
</evidence>
<evidence type="ECO:0000259" key="7">
    <source>
        <dbReference type="PROSITE" id="PS50801"/>
    </source>
</evidence>
<feature type="transmembrane region" description="Helical" evidence="6">
    <location>
        <begin position="510"/>
        <end position="529"/>
    </location>
</feature>
<proteinExistence type="predicted"/>
<dbReference type="AlphaFoldDB" id="A0A9P7VDU7"/>
<dbReference type="Pfam" id="PF00916">
    <property type="entry name" value="Sulfate_transp"/>
    <property type="match status" value="1"/>
</dbReference>
<feature type="transmembrane region" description="Helical" evidence="6">
    <location>
        <begin position="322"/>
        <end position="343"/>
    </location>
</feature>
<feature type="compositionally biased region" description="Polar residues" evidence="5">
    <location>
        <begin position="1"/>
        <end position="23"/>
    </location>
</feature>
<dbReference type="SUPFAM" id="SSF52091">
    <property type="entry name" value="SpoIIaa-like"/>
    <property type="match status" value="1"/>
</dbReference>
<keyword evidence="2 6" id="KW-0812">Transmembrane</keyword>
<dbReference type="PANTHER" id="PTHR11814">
    <property type="entry name" value="SULFATE TRANSPORTER"/>
    <property type="match status" value="1"/>
</dbReference>
<dbReference type="InterPro" id="IPR011547">
    <property type="entry name" value="SLC26A/SulP_dom"/>
</dbReference>